<organism evidence="2 3">
    <name type="scientific">Megalops atlanticus</name>
    <name type="common">Tarpon</name>
    <name type="synonym">Clupea gigantea</name>
    <dbReference type="NCBI Taxonomy" id="7932"/>
    <lineage>
        <taxon>Eukaryota</taxon>
        <taxon>Metazoa</taxon>
        <taxon>Chordata</taxon>
        <taxon>Craniata</taxon>
        <taxon>Vertebrata</taxon>
        <taxon>Euteleostomi</taxon>
        <taxon>Actinopterygii</taxon>
        <taxon>Neopterygii</taxon>
        <taxon>Teleostei</taxon>
        <taxon>Elopiformes</taxon>
        <taxon>Megalopidae</taxon>
        <taxon>Megalops</taxon>
    </lineage>
</organism>
<name>A0A9D3T913_MEGAT</name>
<proteinExistence type="predicted"/>
<evidence type="ECO:0000313" key="3">
    <source>
        <dbReference type="Proteomes" id="UP001046870"/>
    </source>
</evidence>
<feature type="compositionally biased region" description="Basic and acidic residues" evidence="1">
    <location>
        <begin position="10"/>
        <end position="23"/>
    </location>
</feature>
<sequence>MRLCSSTPRRASEREPKTEERRQLLLRRQTTAHPHPHPPGRATPPSLSLRERRETGCAGRRSGNCALSVPPPRAMEAKSVFSLQKALAQPVKMCMFDFPVSILDDLVSQRAVNKPSLAQGLHWSR</sequence>
<gene>
    <name evidence="2" type="ORF">MATL_G00057450</name>
</gene>
<comment type="caution">
    <text evidence="2">The sequence shown here is derived from an EMBL/GenBank/DDBJ whole genome shotgun (WGS) entry which is preliminary data.</text>
</comment>
<evidence type="ECO:0000256" key="1">
    <source>
        <dbReference type="SAM" id="MobiDB-lite"/>
    </source>
</evidence>
<keyword evidence="3" id="KW-1185">Reference proteome</keyword>
<dbReference type="EMBL" id="JAFDVH010000004">
    <property type="protein sequence ID" value="KAG7480554.1"/>
    <property type="molecule type" value="Genomic_DNA"/>
</dbReference>
<reference evidence="2" key="1">
    <citation type="submission" date="2021-01" db="EMBL/GenBank/DDBJ databases">
        <authorList>
            <person name="Zahm M."/>
            <person name="Roques C."/>
            <person name="Cabau C."/>
            <person name="Klopp C."/>
            <person name="Donnadieu C."/>
            <person name="Jouanno E."/>
            <person name="Lampietro C."/>
            <person name="Louis A."/>
            <person name="Herpin A."/>
            <person name="Echchiki A."/>
            <person name="Berthelot C."/>
            <person name="Parey E."/>
            <person name="Roest-Crollius H."/>
            <person name="Braasch I."/>
            <person name="Postlethwait J."/>
            <person name="Bobe J."/>
            <person name="Montfort J."/>
            <person name="Bouchez O."/>
            <person name="Begum T."/>
            <person name="Mejri S."/>
            <person name="Adams A."/>
            <person name="Chen W.-J."/>
            <person name="Guiguen Y."/>
        </authorList>
    </citation>
    <scope>NUCLEOTIDE SEQUENCE</scope>
    <source>
        <strain evidence="2">YG-15Mar2019-1</strain>
        <tissue evidence="2">Brain</tissue>
    </source>
</reference>
<evidence type="ECO:0000313" key="2">
    <source>
        <dbReference type="EMBL" id="KAG7480554.1"/>
    </source>
</evidence>
<feature type="region of interest" description="Disordered" evidence="1">
    <location>
        <begin position="1"/>
        <end position="71"/>
    </location>
</feature>
<dbReference type="AlphaFoldDB" id="A0A9D3T913"/>
<accession>A0A9D3T913</accession>
<dbReference type="OrthoDB" id="8960908at2759"/>
<dbReference type="Proteomes" id="UP001046870">
    <property type="component" value="Chromosome 4"/>
</dbReference>
<protein>
    <submittedName>
        <fullName evidence="2">Uncharacterized protein</fullName>
    </submittedName>
</protein>